<evidence type="ECO:0000313" key="2">
    <source>
        <dbReference type="Proteomes" id="UP000485058"/>
    </source>
</evidence>
<accession>A0A6A0A1K3</accession>
<dbReference type="AlphaFoldDB" id="A0A6A0A1K3"/>
<organism evidence="1 2">
    <name type="scientific">Haematococcus lacustris</name>
    <name type="common">Green alga</name>
    <name type="synonym">Haematococcus pluvialis</name>
    <dbReference type="NCBI Taxonomy" id="44745"/>
    <lineage>
        <taxon>Eukaryota</taxon>
        <taxon>Viridiplantae</taxon>
        <taxon>Chlorophyta</taxon>
        <taxon>core chlorophytes</taxon>
        <taxon>Chlorophyceae</taxon>
        <taxon>CS clade</taxon>
        <taxon>Chlamydomonadales</taxon>
        <taxon>Haematococcaceae</taxon>
        <taxon>Haematococcus</taxon>
    </lineage>
</organism>
<dbReference type="EMBL" id="BLLF01002152">
    <property type="protein sequence ID" value="GFH22912.1"/>
    <property type="molecule type" value="Genomic_DNA"/>
</dbReference>
<comment type="caution">
    <text evidence="1">The sequence shown here is derived from an EMBL/GenBank/DDBJ whole genome shotgun (WGS) entry which is preliminary data.</text>
</comment>
<feature type="non-terminal residue" evidence="1">
    <location>
        <position position="1"/>
    </location>
</feature>
<dbReference type="Proteomes" id="UP000485058">
    <property type="component" value="Unassembled WGS sequence"/>
</dbReference>
<reference evidence="1 2" key="1">
    <citation type="submission" date="2020-02" db="EMBL/GenBank/DDBJ databases">
        <title>Draft genome sequence of Haematococcus lacustris strain NIES-144.</title>
        <authorList>
            <person name="Morimoto D."/>
            <person name="Nakagawa S."/>
            <person name="Yoshida T."/>
            <person name="Sawayama S."/>
        </authorList>
    </citation>
    <scope>NUCLEOTIDE SEQUENCE [LARGE SCALE GENOMIC DNA]</scope>
    <source>
        <strain evidence="1 2">NIES-144</strain>
    </source>
</reference>
<protein>
    <submittedName>
        <fullName evidence="1">DUF262 domain-containing protein</fullName>
    </submittedName>
</protein>
<proteinExistence type="predicted"/>
<evidence type="ECO:0000313" key="1">
    <source>
        <dbReference type="EMBL" id="GFH22912.1"/>
    </source>
</evidence>
<sequence length="150" mass="16408">MDLRALFLQYAEALQIYLELCGDEAVRISRWKPVLAALLKRSDPNTQPELADVFSAISLTEAEKAMFRARLDQKDLASSAEPRALVHLLLRAEGCAVSASPDIAFNSLALDKMVPANPPEGSMWRRVKLVPAAQAMAQPMVQGMNSPGDM</sequence>
<name>A0A6A0A1K3_HAELA</name>
<gene>
    <name evidence="1" type="ORF">HaLaN_20445</name>
</gene>
<keyword evidence="2" id="KW-1185">Reference proteome</keyword>